<dbReference type="PANTHER" id="PTHR14611:SF2">
    <property type="entry name" value="TECTONIC"/>
    <property type="match status" value="1"/>
</dbReference>
<dbReference type="PANTHER" id="PTHR14611">
    <property type="entry name" value="TECTONIC FAMILY MEMBER"/>
    <property type="match status" value="1"/>
</dbReference>
<reference evidence="2 3" key="1">
    <citation type="journal article" date="2019" name="Gigascience">
        <title>Whole-genome sequence of the oriental lung fluke Paragonimus westermani.</title>
        <authorList>
            <person name="Oey H."/>
            <person name="Zakrzewski M."/>
            <person name="Narain K."/>
            <person name="Devi K.R."/>
            <person name="Agatsuma T."/>
            <person name="Nawaratna S."/>
            <person name="Gobert G.N."/>
            <person name="Jones M.K."/>
            <person name="Ragan M.A."/>
            <person name="McManus D.P."/>
            <person name="Krause L."/>
        </authorList>
    </citation>
    <scope>NUCLEOTIDE SEQUENCE [LARGE SCALE GENOMIC DNA]</scope>
    <source>
        <strain evidence="2 3">IND2009</strain>
    </source>
</reference>
<organism evidence="2 3">
    <name type="scientific">Paragonimus westermani</name>
    <dbReference type="NCBI Taxonomy" id="34504"/>
    <lineage>
        <taxon>Eukaryota</taxon>
        <taxon>Metazoa</taxon>
        <taxon>Spiralia</taxon>
        <taxon>Lophotrochozoa</taxon>
        <taxon>Platyhelminthes</taxon>
        <taxon>Trematoda</taxon>
        <taxon>Digenea</taxon>
        <taxon>Plagiorchiida</taxon>
        <taxon>Troglotremata</taxon>
        <taxon>Troglotrematidae</taxon>
        <taxon>Paragonimus</taxon>
    </lineage>
</organism>
<dbReference type="Proteomes" id="UP000324629">
    <property type="component" value="Unassembled WGS sequence"/>
</dbReference>
<keyword evidence="3" id="KW-1185">Reference proteome</keyword>
<feature type="transmembrane region" description="Helical" evidence="1">
    <location>
        <begin position="88"/>
        <end position="112"/>
    </location>
</feature>
<comment type="caution">
    <text evidence="2">The sequence shown here is derived from an EMBL/GenBank/DDBJ whole genome shotgun (WGS) entry which is preliminary data.</text>
</comment>
<feature type="non-terminal residue" evidence="2">
    <location>
        <position position="1"/>
    </location>
</feature>
<gene>
    <name evidence="2" type="ORF">DEA37_0006613</name>
</gene>
<dbReference type="InterPro" id="IPR040354">
    <property type="entry name" value="TCTN1-3"/>
</dbReference>
<keyword evidence="1" id="KW-1133">Transmembrane helix</keyword>
<proteinExistence type="predicted"/>
<name>A0A5J4NHQ9_9TREM</name>
<protein>
    <submittedName>
        <fullName evidence="2">Tectonic-1/3</fullName>
    </submittedName>
</protein>
<dbReference type="AlphaFoldDB" id="A0A5J4NHQ9"/>
<sequence>IEKNFLSEAELASSIQETDALRSTFKKETLRDTSQGFGNQLFFRTGKPMDILLDSGVTQTFTLPTANDEGECRNFYVPGKTINSYNDAIFVDVVLNVAAHLHLLITFLVFLVNSTHSCRRRISTGDSGESCTSLPQLSTYTTGFRFVRKWSPLGGIPTEMDSNFSIVTWNTSSIDPVICVNASDIVQPCPEIAPEFNVTSGTCSHVIQTVIYRFFVDGNGLHNISVKAVIGENLKNVFDQTFTVEFSEVRNYMLSMNIYMSVQNIPSIKEYTLKIKTLVSLSEKNGLWSQQRMLPPRVLHFRTLYQQVVW</sequence>
<keyword evidence="1" id="KW-0472">Membrane</keyword>
<evidence type="ECO:0000256" key="1">
    <source>
        <dbReference type="SAM" id="Phobius"/>
    </source>
</evidence>
<keyword evidence="1" id="KW-0812">Transmembrane</keyword>
<dbReference type="EMBL" id="QNGE01002720">
    <property type="protein sequence ID" value="KAA3675105.1"/>
    <property type="molecule type" value="Genomic_DNA"/>
</dbReference>
<evidence type="ECO:0000313" key="2">
    <source>
        <dbReference type="EMBL" id="KAA3675105.1"/>
    </source>
</evidence>
<accession>A0A5J4NHQ9</accession>
<evidence type="ECO:0000313" key="3">
    <source>
        <dbReference type="Proteomes" id="UP000324629"/>
    </source>
</evidence>